<proteinExistence type="predicted"/>
<gene>
    <name evidence="2" type="ORF">V6N12_039429</name>
</gene>
<feature type="region of interest" description="Disordered" evidence="1">
    <location>
        <begin position="35"/>
        <end position="58"/>
    </location>
</feature>
<protein>
    <submittedName>
        <fullName evidence="2">Uncharacterized protein</fullName>
    </submittedName>
</protein>
<dbReference type="EMBL" id="JBBPBM010000020">
    <property type="protein sequence ID" value="KAK8550737.1"/>
    <property type="molecule type" value="Genomic_DNA"/>
</dbReference>
<evidence type="ECO:0000256" key="1">
    <source>
        <dbReference type="SAM" id="MobiDB-lite"/>
    </source>
</evidence>
<name>A0ABR2E176_9ROSI</name>
<reference evidence="2 3" key="1">
    <citation type="journal article" date="2024" name="G3 (Bethesda)">
        <title>Genome assembly of Hibiscus sabdariffa L. provides insights into metabolisms of medicinal natural products.</title>
        <authorList>
            <person name="Kim T."/>
        </authorList>
    </citation>
    <scope>NUCLEOTIDE SEQUENCE [LARGE SCALE GENOMIC DNA]</scope>
    <source>
        <strain evidence="2">TK-2024</strain>
        <tissue evidence="2">Old leaves</tissue>
    </source>
</reference>
<comment type="caution">
    <text evidence="2">The sequence shown here is derived from an EMBL/GenBank/DDBJ whole genome shotgun (WGS) entry which is preliminary data.</text>
</comment>
<keyword evidence="3" id="KW-1185">Reference proteome</keyword>
<evidence type="ECO:0000313" key="3">
    <source>
        <dbReference type="Proteomes" id="UP001472677"/>
    </source>
</evidence>
<dbReference type="Proteomes" id="UP001472677">
    <property type="component" value="Unassembled WGS sequence"/>
</dbReference>
<accession>A0ABR2E176</accession>
<sequence>MFKARHSIKTHENITLGVPGGGGWGMAWHGMQMSVQNGTASAGRDGSWTGPANPTPPIRFRVRHSDGLVCQIPVPAAFV</sequence>
<organism evidence="2 3">
    <name type="scientific">Hibiscus sabdariffa</name>
    <name type="common">roselle</name>
    <dbReference type="NCBI Taxonomy" id="183260"/>
    <lineage>
        <taxon>Eukaryota</taxon>
        <taxon>Viridiplantae</taxon>
        <taxon>Streptophyta</taxon>
        <taxon>Embryophyta</taxon>
        <taxon>Tracheophyta</taxon>
        <taxon>Spermatophyta</taxon>
        <taxon>Magnoliopsida</taxon>
        <taxon>eudicotyledons</taxon>
        <taxon>Gunneridae</taxon>
        <taxon>Pentapetalae</taxon>
        <taxon>rosids</taxon>
        <taxon>malvids</taxon>
        <taxon>Malvales</taxon>
        <taxon>Malvaceae</taxon>
        <taxon>Malvoideae</taxon>
        <taxon>Hibiscus</taxon>
    </lineage>
</organism>
<evidence type="ECO:0000313" key="2">
    <source>
        <dbReference type="EMBL" id="KAK8550737.1"/>
    </source>
</evidence>